<dbReference type="Proteomes" id="UP000078397">
    <property type="component" value="Unassembled WGS sequence"/>
</dbReference>
<dbReference type="AlphaFoldDB" id="A0A179FSS5"/>
<evidence type="ECO:0000313" key="2">
    <source>
        <dbReference type="Proteomes" id="UP000078397"/>
    </source>
</evidence>
<dbReference type="RefSeq" id="XP_018145158.2">
    <property type="nucleotide sequence ID" value="XM_018283893.2"/>
</dbReference>
<accession>A0A179FSS5</accession>
<proteinExistence type="predicted"/>
<protein>
    <submittedName>
        <fullName evidence="1">Uncharacterized protein</fullName>
    </submittedName>
</protein>
<dbReference type="EMBL" id="LSBJ02000003">
    <property type="protein sequence ID" value="OAQ68308.2"/>
    <property type="molecule type" value="Genomic_DNA"/>
</dbReference>
<gene>
    <name evidence="1" type="ORF">VFPPC_04551</name>
</gene>
<keyword evidence="2" id="KW-1185">Reference proteome</keyword>
<name>A0A179FSS5_METCM</name>
<dbReference type="KEGG" id="pchm:VFPPC_04551"/>
<sequence length="199" mass="21688">MTVWCGSSLVGWFNVPPVSINVSSGRDFPCACEVMHRLDALMSQEGVIACEMKSGQFEVVKKKVSHAELLRTEWTYAGTPDETVWSGPCLSGSISRVSLSPVTAAGCHGPGPRWFSCIKRHNEAQRGTTSGDPGRRASRRYRLPKRWPLCRTVLCGLDATTSNRTWINTPLVRSALSGAQISRGQGSVVVGTEPLDQVR</sequence>
<dbReference type="GeneID" id="28847887"/>
<reference evidence="1 2" key="1">
    <citation type="journal article" date="2016" name="PLoS Pathog.">
        <title>Biosynthesis of antibiotic leucinostatins in bio-control fungus Purpureocillium lilacinum and their inhibition on phytophthora revealed by genome mining.</title>
        <authorList>
            <person name="Wang G."/>
            <person name="Liu Z."/>
            <person name="Lin R."/>
            <person name="Li E."/>
            <person name="Mao Z."/>
            <person name="Ling J."/>
            <person name="Yang Y."/>
            <person name="Yin W.B."/>
            <person name="Xie B."/>
        </authorList>
    </citation>
    <scope>NUCLEOTIDE SEQUENCE [LARGE SCALE GENOMIC DNA]</scope>
    <source>
        <strain evidence="1">170</strain>
    </source>
</reference>
<evidence type="ECO:0000313" key="1">
    <source>
        <dbReference type="EMBL" id="OAQ68308.2"/>
    </source>
</evidence>
<comment type="caution">
    <text evidence="1">The sequence shown here is derived from an EMBL/GenBank/DDBJ whole genome shotgun (WGS) entry which is preliminary data.</text>
</comment>
<organism evidence="1 2">
    <name type="scientific">Pochonia chlamydosporia 170</name>
    <dbReference type="NCBI Taxonomy" id="1380566"/>
    <lineage>
        <taxon>Eukaryota</taxon>
        <taxon>Fungi</taxon>
        <taxon>Dikarya</taxon>
        <taxon>Ascomycota</taxon>
        <taxon>Pezizomycotina</taxon>
        <taxon>Sordariomycetes</taxon>
        <taxon>Hypocreomycetidae</taxon>
        <taxon>Hypocreales</taxon>
        <taxon>Clavicipitaceae</taxon>
        <taxon>Pochonia</taxon>
    </lineage>
</organism>